<dbReference type="PANTHER" id="PTHR47331">
    <property type="entry name" value="PHD-TYPE DOMAIN-CONTAINING PROTEIN"/>
    <property type="match status" value="1"/>
</dbReference>
<dbReference type="AlphaFoldDB" id="A0A8X7CF13"/>
<sequence>MQSLIRERFWIIRARKTIKGILNECVICARFKVKALSSGPSPIPPDRVTDCAIFEVVGIDLAGPLFLRTSEKVWIRLFTCTVYRALHLELVNALMPFCSPLGVSLPDTGGPG</sequence>
<dbReference type="PANTHER" id="PTHR47331:SF6">
    <property type="entry name" value="DOUBLECORTIN DOMAIN-CONTAINING PROTEIN"/>
    <property type="match status" value="1"/>
</dbReference>
<dbReference type="OrthoDB" id="6429638at2759"/>
<gene>
    <name evidence="1" type="primary">AVEN_197975_1</name>
    <name evidence="1" type="ORF">TNIN_155231</name>
</gene>
<comment type="caution">
    <text evidence="1">The sequence shown here is derived from an EMBL/GenBank/DDBJ whole genome shotgun (WGS) entry which is preliminary data.</text>
</comment>
<dbReference type="Proteomes" id="UP000886998">
    <property type="component" value="Unassembled WGS sequence"/>
</dbReference>
<organism evidence="1 2">
    <name type="scientific">Trichonephila inaurata madagascariensis</name>
    <dbReference type="NCBI Taxonomy" id="2747483"/>
    <lineage>
        <taxon>Eukaryota</taxon>
        <taxon>Metazoa</taxon>
        <taxon>Ecdysozoa</taxon>
        <taxon>Arthropoda</taxon>
        <taxon>Chelicerata</taxon>
        <taxon>Arachnida</taxon>
        <taxon>Araneae</taxon>
        <taxon>Araneomorphae</taxon>
        <taxon>Entelegynae</taxon>
        <taxon>Araneoidea</taxon>
        <taxon>Nephilidae</taxon>
        <taxon>Trichonephila</taxon>
        <taxon>Trichonephila inaurata</taxon>
    </lineage>
</organism>
<protein>
    <submittedName>
        <fullName evidence="1">Integrase catalytic domain-containing protein</fullName>
    </submittedName>
</protein>
<dbReference type="EMBL" id="BMAV01016232">
    <property type="protein sequence ID" value="GFY66753.1"/>
    <property type="molecule type" value="Genomic_DNA"/>
</dbReference>
<evidence type="ECO:0000313" key="2">
    <source>
        <dbReference type="Proteomes" id="UP000886998"/>
    </source>
</evidence>
<reference evidence="1" key="1">
    <citation type="submission" date="2020-08" db="EMBL/GenBank/DDBJ databases">
        <title>Multicomponent nature underlies the extraordinary mechanical properties of spider dragline silk.</title>
        <authorList>
            <person name="Kono N."/>
            <person name="Nakamura H."/>
            <person name="Mori M."/>
            <person name="Yoshida Y."/>
            <person name="Ohtoshi R."/>
            <person name="Malay A.D."/>
            <person name="Moran D.A.P."/>
            <person name="Tomita M."/>
            <person name="Numata K."/>
            <person name="Arakawa K."/>
        </authorList>
    </citation>
    <scope>NUCLEOTIDE SEQUENCE</scope>
</reference>
<name>A0A8X7CF13_9ARAC</name>
<evidence type="ECO:0000313" key="1">
    <source>
        <dbReference type="EMBL" id="GFY66753.1"/>
    </source>
</evidence>
<accession>A0A8X7CF13</accession>
<keyword evidence="2" id="KW-1185">Reference proteome</keyword>
<proteinExistence type="predicted"/>